<dbReference type="Pfam" id="PF07681">
    <property type="entry name" value="DoxX"/>
    <property type="match status" value="1"/>
</dbReference>
<gene>
    <name evidence="8" type="ORF">SAMN05444955_110141</name>
</gene>
<dbReference type="AlphaFoldDB" id="A0A1H8GAE9"/>
<evidence type="ECO:0000256" key="5">
    <source>
        <dbReference type="ARBA" id="ARBA00022989"/>
    </source>
</evidence>
<keyword evidence="6 7" id="KW-0472">Membrane</keyword>
<sequence length="136" mass="14089">MSRVEAGTLLLRLVLGITFFVHGLSKFQTGLGNVAGFFEGMGLPGFLAYIVAIIELVGGIALIIGLGTRIFSLLLALTMIGAIITVKGAAGFMGNGKSAGYELDLALLAISVFLALCGSGMYALDSLFKKKDAPES</sequence>
<dbReference type="PANTHER" id="PTHR33452:SF1">
    <property type="entry name" value="INNER MEMBRANE PROTEIN YPHA-RELATED"/>
    <property type="match status" value="1"/>
</dbReference>
<dbReference type="STRING" id="1173111.SAMN05444955_110141"/>
<keyword evidence="4 7" id="KW-0812">Transmembrane</keyword>
<dbReference type="InterPro" id="IPR032808">
    <property type="entry name" value="DoxX"/>
</dbReference>
<name>A0A1H8GAE9_9BACL</name>
<comment type="subcellular location">
    <subcellularLocation>
        <location evidence="1">Cell membrane</location>
        <topology evidence="1">Multi-pass membrane protein</topology>
    </subcellularLocation>
</comment>
<evidence type="ECO:0000256" key="7">
    <source>
        <dbReference type="SAM" id="Phobius"/>
    </source>
</evidence>
<dbReference type="EMBL" id="FOCQ01000010">
    <property type="protein sequence ID" value="SEN40258.1"/>
    <property type="molecule type" value="Genomic_DNA"/>
</dbReference>
<dbReference type="InterPro" id="IPR051907">
    <property type="entry name" value="DoxX-like_oxidoreductase"/>
</dbReference>
<feature type="transmembrane region" description="Helical" evidence="7">
    <location>
        <begin position="105"/>
        <end position="124"/>
    </location>
</feature>
<keyword evidence="3" id="KW-1003">Cell membrane</keyword>
<dbReference type="PANTHER" id="PTHR33452">
    <property type="entry name" value="OXIDOREDUCTASE CATD-RELATED"/>
    <property type="match status" value="1"/>
</dbReference>
<comment type="similarity">
    <text evidence="2">Belongs to the DoxX family.</text>
</comment>
<evidence type="ECO:0000256" key="2">
    <source>
        <dbReference type="ARBA" id="ARBA00006679"/>
    </source>
</evidence>
<keyword evidence="5 7" id="KW-1133">Transmembrane helix</keyword>
<dbReference type="Proteomes" id="UP000199695">
    <property type="component" value="Unassembled WGS sequence"/>
</dbReference>
<evidence type="ECO:0000256" key="1">
    <source>
        <dbReference type="ARBA" id="ARBA00004651"/>
    </source>
</evidence>
<reference evidence="8 9" key="1">
    <citation type="submission" date="2016-10" db="EMBL/GenBank/DDBJ databases">
        <authorList>
            <person name="de Groot N.N."/>
        </authorList>
    </citation>
    <scope>NUCLEOTIDE SEQUENCE [LARGE SCALE GENOMIC DNA]</scope>
    <source>
        <strain evidence="8 9">DSM 46701</strain>
    </source>
</reference>
<feature type="transmembrane region" description="Helical" evidence="7">
    <location>
        <begin position="47"/>
        <end position="66"/>
    </location>
</feature>
<evidence type="ECO:0000313" key="8">
    <source>
        <dbReference type="EMBL" id="SEN40258.1"/>
    </source>
</evidence>
<evidence type="ECO:0000313" key="9">
    <source>
        <dbReference type="Proteomes" id="UP000199695"/>
    </source>
</evidence>
<evidence type="ECO:0000256" key="3">
    <source>
        <dbReference type="ARBA" id="ARBA00022475"/>
    </source>
</evidence>
<keyword evidence="9" id="KW-1185">Reference proteome</keyword>
<proteinExistence type="inferred from homology"/>
<organism evidence="8 9">
    <name type="scientific">Lihuaxuella thermophila</name>
    <dbReference type="NCBI Taxonomy" id="1173111"/>
    <lineage>
        <taxon>Bacteria</taxon>
        <taxon>Bacillati</taxon>
        <taxon>Bacillota</taxon>
        <taxon>Bacilli</taxon>
        <taxon>Bacillales</taxon>
        <taxon>Thermoactinomycetaceae</taxon>
        <taxon>Lihuaxuella</taxon>
    </lineage>
</organism>
<evidence type="ECO:0000256" key="6">
    <source>
        <dbReference type="ARBA" id="ARBA00023136"/>
    </source>
</evidence>
<dbReference type="GO" id="GO:0005886">
    <property type="term" value="C:plasma membrane"/>
    <property type="evidence" value="ECO:0007669"/>
    <property type="project" value="UniProtKB-SubCell"/>
</dbReference>
<protein>
    <submittedName>
        <fullName evidence="8">Uncharacterized membrane protein YphA, DoxX/SURF4 family</fullName>
    </submittedName>
</protein>
<feature type="transmembrane region" description="Helical" evidence="7">
    <location>
        <begin position="73"/>
        <end position="93"/>
    </location>
</feature>
<evidence type="ECO:0000256" key="4">
    <source>
        <dbReference type="ARBA" id="ARBA00022692"/>
    </source>
</evidence>
<accession>A0A1H8GAE9</accession>